<dbReference type="InterPro" id="IPR009057">
    <property type="entry name" value="Homeodomain-like_sf"/>
</dbReference>
<dbReference type="SMART" id="SM00717">
    <property type="entry name" value="SANT"/>
    <property type="match status" value="2"/>
</dbReference>
<dbReference type="GO" id="GO:0003677">
    <property type="term" value="F:DNA binding"/>
    <property type="evidence" value="ECO:0007669"/>
    <property type="project" value="UniProtKB-KW"/>
</dbReference>
<feature type="compositionally biased region" description="Low complexity" evidence="7">
    <location>
        <begin position="364"/>
        <end position="374"/>
    </location>
</feature>
<proteinExistence type="predicted"/>
<evidence type="ECO:0000256" key="7">
    <source>
        <dbReference type="SAM" id="MobiDB-lite"/>
    </source>
</evidence>
<reference evidence="10" key="1">
    <citation type="submission" date="2021-01" db="EMBL/GenBank/DDBJ databases">
        <authorList>
            <person name="Corre E."/>
            <person name="Pelletier E."/>
            <person name="Niang G."/>
            <person name="Scheremetjew M."/>
            <person name="Finn R."/>
            <person name="Kale V."/>
            <person name="Holt S."/>
            <person name="Cochrane G."/>
            <person name="Meng A."/>
            <person name="Brown T."/>
            <person name="Cohen L."/>
        </authorList>
    </citation>
    <scope>NUCLEOTIDE SEQUENCE</scope>
    <source>
        <strain evidence="10">CCMP722</strain>
    </source>
</reference>
<feature type="compositionally biased region" description="Polar residues" evidence="7">
    <location>
        <begin position="153"/>
        <end position="172"/>
    </location>
</feature>
<evidence type="ECO:0000259" key="9">
    <source>
        <dbReference type="PROSITE" id="PS51294"/>
    </source>
</evidence>
<dbReference type="PANTHER" id="PTHR47995">
    <property type="entry name" value="TRANSCRIPTION FACTOR MYB33-RELATED"/>
    <property type="match status" value="1"/>
</dbReference>
<protein>
    <submittedName>
        <fullName evidence="10">Uncharacterized protein</fullName>
    </submittedName>
</protein>
<evidence type="ECO:0000256" key="3">
    <source>
        <dbReference type="ARBA" id="ARBA00023015"/>
    </source>
</evidence>
<dbReference type="SUPFAM" id="SSF46689">
    <property type="entry name" value="Homeodomain-like"/>
    <property type="match status" value="1"/>
</dbReference>
<feature type="region of interest" description="Disordered" evidence="7">
    <location>
        <begin position="344"/>
        <end position="375"/>
    </location>
</feature>
<dbReference type="EMBL" id="HBFA01008572">
    <property type="protein sequence ID" value="CAD8656568.1"/>
    <property type="molecule type" value="Transcribed_RNA"/>
</dbReference>
<keyword evidence="3" id="KW-0805">Transcription regulation</keyword>
<feature type="domain" description="HTH myb-type" evidence="9">
    <location>
        <begin position="72"/>
        <end position="126"/>
    </location>
</feature>
<dbReference type="InterPro" id="IPR017930">
    <property type="entry name" value="Myb_dom"/>
</dbReference>
<feature type="domain" description="HTH myb-type" evidence="9">
    <location>
        <begin position="17"/>
        <end position="71"/>
    </location>
</feature>
<keyword evidence="2" id="KW-0677">Repeat</keyword>
<organism evidence="10">
    <name type="scientific">Pyramimonas obovata</name>
    <dbReference type="NCBI Taxonomy" id="1411642"/>
    <lineage>
        <taxon>Eukaryota</taxon>
        <taxon>Viridiplantae</taxon>
        <taxon>Chlorophyta</taxon>
        <taxon>Pyramimonadophyceae</taxon>
        <taxon>Pyramimonadales</taxon>
        <taxon>Pyramimonadaceae</taxon>
        <taxon>Pyramimonas</taxon>
        <taxon>Pyramimonas incertae sedis</taxon>
    </lineage>
</organism>
<sequence>MSVSDLDSANDAKYLGDGARTRVTWTPEEDRILTELVGRHGPRNWSQIAEALGSEPKRNGKSCRLRWFNQLDPNLNKRPFSEEEDRVVIKAQAELGNKWAAISKLLPGRTDNCIKNHWNSKLRKKRGLPPDQGEGDDEEEPVHKRQKDRAYDSSESADNSTNEDCNSENAAPQSRARDKWELTTSGQLSCPIPPAVRTKVTNQSAASQFQSKSQPVQPLGVYNRIAPPRWMQELCATSPQCTGSPHCGSPFTYQSRVGEGEPSTPSCSTGELKAEESTTSSGFRPYAEHKSNCPDLSTSAPAARLSTVFPSTPLPSIPNPSVSSPWFGARNLAGEFMGKLVDSEATADETRSDDARKHDESSASEEGSATSASTKPFYNSLDKHFAGGKLVTSQMLTGHPLDVQNQWAIFSQWYATAQAAQMAQAFQAASCATNPPTAKSEVHGGQIVAAQ</sequence>
<comment type="subcellular location">
    <subcellularLocation>
        <location evidence="1">Nucleus</location>
    </subcellularLocation>
</comment>
<dbReference type="InterPro" id="IPR001005">
    <property type="entry name" value="SANT/Myb"/>
</dbReference>
<evidence type="ECO:0000259" key="8">
    <source>
        <dbReference type="PROSITE" id="PS50090"/>
    </source>
</evidence>
<keyword evidence="4" id="KW-0238">DNA-binding</keyword>
<evidence type="ECO:0000256" key="4">
    <source>
        <dbReference type="ARBA" id="ARBA00023125"/>
    </source>
</evidence>
<dbReference type="CDD" id="cd00167">
    <property type="entry name" value="SANT"/>
    <property type="match status" value="2"/>
</dbReference>
<evidence type="ECO:0000313" key="10">
    <source>
        <dbReference type="EMBL" id="CAD8656568.1"/>
    </source>
</evidence>
<evidence type="ECO:0000256" key="2">
    <source>
        <dbReference type="ARBA" id="ARBA00022737"/>
    </source>
</evidence>
<evidence type="ECO:0000256" key="6">
    <source>
        <dbReference type="ARBA" id="ARBA00023242"/>
    </source>
</evidence>
<dbReference type="Gene3D" id="1.10.10.60">
    <property type="entry name" value="Homeodomain-like"/>
    <property type="match status" value="2"/>
</dbReference>
<gene>
    <name evidence="10" type="ORF">POBO1169_LOCUS4505</name>
</gene>
<evidence type="ECO:0000256" key="5">
    <source>
        <dbReference type="ARBA" id="ARBA00023163"/>
    </source>
</evidence>
<name>A0A7S0N0E1_9CHLO</name>
<dbReference type="GO" id="GO:0005634">
    <property type="term" value="C:nucleus"/>
    <property type="evidence" value="ECO:0007669"/>
    <property type="project" value="UniProtKB-SubCell"/>
</dbReference>
<feature type="region of interest" description="Disordered" evidence="7">
    <location>
        <begin position="121"/>
        <end position="194"/>
    </location>
</feature>
<dbReference type="AlphaFoldDB" id="A0A7S0N0E1"/>
<dbReference type="PROSITE" id="PS50090">
    <property type="entry name" value="MYB_LIKE"/>
    <property type="match status" value="2"/>
</dbReference>
<dbReference type="FunFam" id="1.10.10.60:FF:000060">
    <property type="entry name" value="MYB transcription factor"/>
    <property type="match status" value="1"/>
</dbReference>
<feature type="domain" description="Myb-like" evidence="8">
    <location>
        <begin position="72"/>
        <end position="122"/>
    </location>
</feature>
<dbReference type="PROSITE" id="PS51294">
    <property type="entry name" value="HTH_MYB"/>
    <property type="match status" value="2"/>
</dbReference>
<feature type="region of interest" description="Disordered" evidence="7">
    <location>
        <begin position="252"/>
        <end position="298"/>
    </location>
</feature>
<keyword evidence="5" id="KW-0804">Transcription</keyword>
<feature type="domain" description="Myb-like" evidence="8">
    <location>
        <begin position="17"/>
        <end position="71"/>
    </location>
</feature>
<keyword evidence="6" id="KW-0539">Nucleus</keyword>
<feature type="compositionally biased region" description="Basic and acidic residues" evidence="7">
    <location>
        <begin position="348"/>
        <end position="361"/>
    </location>
</feature>
<evidence type="ECO:0000256" key="1">
    <source>
        <dbReference type="ARBA" id="ARBA00004123"/>
    </source>
</evidence>
<dbReference type="Pfam" id="PF13921">
    <property type="entry name" value="Myb_DNA-bind_6"/>
    <property type="match status" value="1"/>
</dbReference>
<accession>A0A7S0N0E1</accession>
<dbReference type="PANTHER" id="PTHR47995:SF18">
    <property type="entry name" value="TRANSCRIPTION FACTOR MYB65"/>
    <property type="match status" value="1"/>
</dbReference>